<reference evidence="1" key="1">
    <citation type="submission" date="2023-01" db="EMBL/GenBank/DDBJ databases">
        <title>Genome-based studies on antimicrobial resistance profiles of Riemerella anatipestifer in China, 1994 to 2021.</title>
        <authorList>
            <person name="Yang Z."/>
            <person name="Zhu D."/>
        </authorList>
    </citation>
    <scope>NUCLEOTIDE SEQUENCE</scope>
    <source>
        <strain evidence="1">RCAD1218</strain>
    </source>
</reference>
<name>A0AAP6HDB4_RIEAN</name>
<dbReference type="EMBL" id="JAQZHK010000002">
    <property type="protein sequence ID" value="MDY3512104.1"/>
    <property type="molecule type" value="Genomic_DNA"/>
</dbReference>
<dbReference type="Pfam" id="PF14281">
    <property type="entry name" value="PDDEXK_4"/>
    <property type="match status" value="1"/>
</dbReference>
<proteinExistence type="predicted"/>
<gene>
    <name evidence="1" type="ORF">PG303_02600</name>
</gene>
<dbReference type="Proteomes" id="UP001284033">
    <property type="component" value="Unassembled WGS sequence"/>
</dbReference>
<sequence length="371" mass="43530">MGDLLQNINTVLKKHNDNIYKNGENFNIYSLLGLERQENNTHSKIIAELLSPDGSHGQGDLFLQLFLSEIYGECYLTKDFIRVTRECYCGQIDKNSENGGRIDILIENGNKQWMIENKIDAVEQYKQLERYHNKFPNGELLFLTMTGYQSSYHKELSEKKISYKCISYQDTICNWLEKCTTKLEKNSNKLYLKTAIQQYHNLIKNMNNKGINQEKQMEIVDEIKANIEASFEIKTLFNRAVEEILQDLSDEISDFLGLKEINSTNWNKYFTKDNWGNLAIGFEHEGYSVFLGICTIDNSKELNPIIHDKLKSFQQEINDELGTVSWRCWKYFIETNDEENYVKRFISNSEKKKYLIENLKTFADYLDKICI</sequence>
<comment type="caution">
    <text evidence="1">The sequence shown here is derived from an EMBL/GenBank/DDBJ whole genome shotgun (WGS) entry which is preliminary data.</text>
</comment>
<evidence type="ECO:0000313" key="1">
    <source>
        <dbReference type="EMBL" id="MDY3512104.1"/>
    </source>
</evidence>
<dbReference type="RefSeq" id="WP_154468591.1">
    <property type="nucleotide sequence ID" value="NZ_CP110126.1"/>
</dbReference>
<dbReference type="AlphaFoldDB" id="A0AAP6HDB4"/>
<organism evidence="1 2">
    <name type="scientific">Riemerella anatipestifer</name>
    <name type="common">Moraxella anatipestifer</name>
    <dbReference type="NCBI Taxonomy" id="34085"/>
    <lineage>
        <taxon>Bacteria</taxon>
        <taxon>Pseudomonadati</taxon>
        <taxon>Bacteroidota</taxon>
        <taxon>Flavobacteriia</taxon>
        <taxon>Flavobacteriales</taxon>
        <taxon>Weeksellaceae</taxon>
        <taxon>Riemerella</taxon>
    </lineage>
</organism>
<evidence type="ECO:0000313" key="2">
    <source>
        <dbReference type="Proteomes" id="UP001284033"/>
    </source>
</evidence>
<accession>A0AAP6HDB4</accession>
<protein>
    <submittedName>
        <fullName evidence="1">PD-(D/E)XK nuclease family protein</fullName>
    </submittedName>
</protein>
<dbReference type="InterPro" id="IPR029470">
    <property type="entry name" value="PDDEXK_4"/>
</dbReference>